<keyword evidence="4" id="KW-0418">Kinase</keyword>
<keyword evidence="1" id="KW-0723">Serine/threonine-protein kinase</keyword>
<dbReference type="PROSITE" id="PS00108">
    <property type="entry name" value="PROTEIN_KINASE_ST"/>
    <property type="match status" value="1"/>
</dbReference>
<evidence type="ECO:0000313" key="7">
    <source>
        <dbReference type="EMBL" id="KFB38264.1"/>
    </source>
</evidence>
<dbReference type="GO" id="GO:0000226">
    <property type="term" value="P:microtubule cytoskeleton organization"/>
    <property type="evidence" value="ECO:0007669"/>
    <property type="project" value="TreeGrafter"/>
</dbReference>
<evidence type="ECO:0000256" key="3">
    <source>
        <dbReference type="ARBA" id="ARBA00022741"/>
    </source>
</evidence>
<organism evidence="7">
    <name type="scientific">Anopheles sinensis</name>
    <name type="common">Mosquito</name>
    <dbReference type="NCBI Taxonomy" id="74873"/>
    <lineage>
        <taxon>Eukaryota</taxon>
        <taxon>Metazoa</taxon>
        <taxon>Ecdysozoa</taxon>
        <taxon>Arthropoda</taxon>
        <taxon>Hexapoda</taxon>
        <taxon>Insecta</taxon>
        <taxon>Pterygota</taxon>
        <taxon>Neoptera</taxon>
        <taxon>Endopterygota</taxon>
        <taxon>Diptera</taxon>
        <taxon>Nematocera</taxon>
        <taxon>Culicoidea</taxon>
        <taxon>Culicidae</taxon>
        <taxon>Anophelinae</taxon>
        <taxon>Anopheles</taxon>
    </lineage>
</organism>
<dbReference type="GO" id="GO:0005737">
    <property type="term" value="C:cytoplasm"/>
    <property type="evidence" value="ECO:0007669"/>
    <property type="project" value="TreeGrafter"/>
</dbReference>
<gene>
    <name evidence="7" type="ORF">ZHAS_00005584</name>
</gene>
<dbReference type="SUPFAM" id="SSF56112">
    <property type="entry name" value="Protein kinase-like (PK-like)"/>
    <property type="match status" value="1"/>
</dbReference>
<evidence type="ECO:0000256" key="2">
    <source>
        <dbReference type="ARBA" id="ARBA00022679"/>
    </source>
</evidence>
<dbReference type="EnsemblMetazoa" id="ASIC005584-RA">
    <property type="protein sequence ID" value="ASIC005584-PA"/>
    <property type="gene ID" value="ASIC005584"/>
</dbReference>
<name>A0A084VJX0_ANOSI</name>
<dbReference type="Gene3D" id="1.10.510.10">
    <property type="entry name" value="Transferase(Phosphotransferase) domain 1"/>
    <property type="match status" value="1"/>
</dbReference>
<dbReference type="GO" id="GO:0005524">
    <property type="term" value="F:ATP binding"/>
    <property type="evidence" value="ECO:0007669"/>
    <property type="project" value="UniProtKB-KW"/>
</dbReference>
<evidence type="ECO:0000256" key="5">
    <source>
        <dbReference type="ARBA" id="ARBA00022840"/>
    </source>
</evidence>
<dbReference type="Proteomes" id="UP000030765">
    <property type="component" value="Unassembled WGS sequence"/>
</dbReference>
<keyword evidence="3" id="KW-0547">Nucleotide-binding</keyword>
<accession>A0A084VJX0</accession>
<dbReference type="SMART" id="SM00220">
    <property type="entry name" value="S_TKc"/>
    <property type="match status" value="1"/>
</dbReference>
<dbReference type="InterPro" id="IPR000719">
    <property type="entry name" value="Prot_kinase_dom"/>
</dbReference>
<dbReference type="OMA" id="KATHMVD"/>
<dbReference type="Pfam" id="PF00069">
    <property type="entry name" value="Pkinase"/>
    <property type="match status" value="1"/>
</dbReference>
<evidence type="ECO:0000313" key="8">
    <source>
        <dbReference type="EnsemblMetazoa" id="ASIC005584-PA"/>
    </source>
</evidence>
<evidence type="ECO:0000259" key="6">
    <source>
        <dbReference type="PROSITE" id="PS50011"/>
    </source>
</evidence>
<feature type="domain" description="Protein kinase" evidence="6">
    <location>
        <begin position="1"/>
        <end position="232"/>
    </location>
</feature>
<keyword evidence="5" id="KW-0067">ATP-binding</keyword>
<dbReference type="VEuPathDB" id="VectorBase:ASIS015634"/>
<dbReference type="VEuPathDB" id="VectorBase:ASIC005584"/>
<dbReference type="EMBL" id="ATLV01013910">
    <property type="status" value="NOT_ANNOTATED_CDS"/>
    <property type="molecule type" value="Genomic_DNA"/>
</dbReference>
<dbReference type="GO" id="GO:0035556">
    <property type="term" value="P:intracellular signal transduction"/>
    <property type="evidence" value="ECO:0007669"/>
    <property type="project" value="TreeGrafter"/>
</dbReference>
<evidence type="ECO:0000256" key="1">
    <source>
        <dbReference type="ARBA" id="ARBA00022527"/>
    </source>
</evidence>
<keyword evidence="9" id="KW-1185">Reference proteome</keyword>
<evidence type="ECO:0000256" key="4">
    <source>
        <dbReference type="ARBA" id="ARBA00022777"/>
    </source>
</evidence>
<dbReference type="PANTHER" id="PTHR24346:SF82">
    <property type="entry name" value="KP78A-RELATED"/>
    <property type="match status" value="1"/>
</dbReference>
<evidence type="ECO:0000313" key="9">
    <source>
        <dbReference type="Proteomes" id="UP000030765"/>
    </source>
</evidence>
<dbReference type="GO" id="GO:0050321">
    <property type="term" value="F:tau-protein kinase activity"/>
    <property type="evidence" value="ECO:0007669"/>
    <property type="project" value="TreeGrafter"/>
</dbReference>
<keyword evidence="2" id="KW-0808">Transferase</keyword>
<dbReference type="STRING" id="74873.A0A084VJX0"/>
<dbReference type="PROSITE" id="PS50011">
    <property type="entry name" value="PROTEIN_KINASE_DOM"/>
    <property type="match status" value="1"/>
</dbReference>
<dbReference type="AlphaFoldDB" id="A0A084VJX0"/>
<reference evidence="7 9" key="1">
    <citation type="journal article" date="2014" name="BMC Genomics">
        <title>Genome sequence of Anopheles sinensis provides insight into genetics basis of mosquito competence for malaria parasites.</title>
        <authorList>
            <person name="Zhou D."/>
            <person name="Zhang D."/>
            <person name="Ding G."/>
            <person name="Shi L."/>
            <person name="Hou Q."/>
            <person name="Ye Y."/>
            <person name="Xu Y."/>
            <person name="Zhou H."/>
            <person name="Xiong C."/>
            <person name="Li S."/>
            <person name="Yu J."/>
            <person name="Hong S."/>
            <person name="Yu X."/>
            <person name="Zou P."/>
            <person name="Chen C."/>
            <person name="Chang X."/>
            <person name="Wang W."/>
            <person name="Lv Y."/>
            <person name="Sun Y."/>
            <person name="Ma L."/>
            <person name="Shen B."/>
            <person name="Zhu C."/>
        </authorList>
    </citation>
    <scope>NUCLEOTIDE SEQUENCE [LARGE SCALE GENOMIC DNA]</scope>
</reference>
<dbReference type="FunFam" id="1.10.510.10:FF:000571">
    <property type="entry name" value="Maternal embryonic leucine zipper kinase"/>
    <property type="match status" value="1"/>
</dbReference>
<reference evidence="8" key="2">
    <citation type="submission" date="2020-05" db="UniProtKB">
        <authorList>
            <consortium name="EnsemblMetazoa"/>
        </authorList>
    </citation>
    <scope>IDENTIFICATION</scope>
</reference>
<dbReference type="PANTHER" id="PTHR24346">
    <property type="entry name" value="MAP/MICROTUBULE AFFINITY-REGULATING KINASE"/>
    <property type="match status" value="1"/>
</dbReference>
<sequence>MPFAGESPIPSPIEARFLPREIAVLLHIRHPYIIRIHAIIKCRNIVCTFMRFAEMGDLLSFVIEHGPLRESQSRIWCRQLSLAVQYLHESGIAHRDLKCENVLISANFNVKLADFGFARYVTLKNRQVQMSTTFCGSFDYSAPELLKGKPYNPKASDLWALGVVVYMMLNKSVPFKGKTRQVYEQQMMRAWKFRTRVNDILSPEVKTMIRSLLEPNPVIRWTVEEVLVCDWLIQDRRLRSLTADEFTALAEARTFNRSSANMESVKKKLRQKESTEHSVTMIKESYSKVEENKLSGALISPKISVVEATQVDI</sequence>
<dbReference type="EMBL" id="KE524908">
    <property type="protein sequence ID" value="KFB38264.1"/>
    <property type="molecule type" value="Genomic_DNA"/>
</dbReference>
<protein>
    <submittedName>
        <fullName evidence="7">AGAP010341-PA-like protein</fullName>
    </submittedName>
</protein>
<dbReference type="OrthoDB" id="541276at2759"/>
<proteinExistence type="predicted"/>
<dbReference type="InterPro" id="IPR008271">
    <property type="entry name" value="Ser/Thr_kinase_AS"/>
</dbReference>
<dbReference type="InterPro" id="IPR011009">
    <property type="entry name" value="Kinase-like_dom_sf"/>
</dbReference>